<feature type="transmembrane region" description="Helical" evidence="10">
    <location>
        <begin position="138"/>
        <end position="158"/>
    </location>
</feature>
<keyword evidence="12" id="KW-1185">Reference proteome</keyword>
<feature type="transmembrane region" description="Helical" evidence="10">
    <location>
        <begin position="403"/>
        <end position="423"/>
    </location>
</feature>
<feature type="transmembrane region" description="Helical" evidence="10">
    <location>
        <begin position="170"/>
        <end position="189"/>
    </location>
</feature>
<evidence type="ECO:0000256" key="2">
    <source>
        <dbReference type="ARBA" id="ARBA00006434"/>
    </source>
</evidence>
<evidence type="ECO:0000313" key="12">
    <source>
        <dbReference type="Proteomes" id="UP001552521"/>
    </source>
</evidence>
<evidence type="ECO:0000256" key="6">
    <source>
        <dbReference type="ARBA" id="ARBA00022847"/>
    </source>
</evidence>
<evidence type="ECO:0000256" key="8">
    <source>
        <dbReference type="ARBA" id="ARBA00023136"/>
    </source>
</evidence>
<proteinExistence type="inferred from homology"/>
<feature type="transmembrane region" description="Helical" evidence="10">
    <location>
        <begin position="351"/>
        <end position="376"/>
    </location>
</feature>
<comment type="similarity">
    <text evidence="2 9">Belongs to the sodium:solute symporter (SSF) (TC 2.A.21) family.</text>
</comment>
<keyword evidence="6" id="KW-0769">Symport</keyword>
<protein>
    <submittedName>
        <fullName evidence="11">Cation acetate symporter</fullName>
    </submittedName>
</protein>
<dbReference type="CDD" id="cd11480">
    <property type="entry name" value="SLC5sbd_u4"/>
    <property type="match status" value="1"/>
</dbReference>
<gene>
    <name evidence="11" type="ORF">AB0K36_29420</name>
</gene>
<reference evidence="11 12" key="1">
    <citation type="submission" date="2024-06" db="EMBL/GenBank/DDBJ databases">
        <title>The Natural Products Discovery Center: Release of the First 8490 Sequenced Strains for Exploring Actinobacteria Biosynthetic Diversity.</title>
        <authorList>
            <person name="Kalkreuter E."/>
            <person name="Kautsar S.A."/>
            <person name="Yang D."/>
            <person name="Bader C.D."/>
            <person name="Teijaro C.N."/>
            <person name="Fluegel L."/>
            <person name="Davis C.M."/>
            <person name="Simpson J.R."/>
            <person name="Lauterbach L."/>
            <person name="Steele A.D."/>
            <person name="Gui C."/>
            <person name="Meng S."/>
            <person name="Li G."/>
            <person name="Viehrig K."/>
            <person name="Ye F."/>
            <person name="Su P."/>
            <person name="Kiefer A.F."/>
            <person name="Nichols A."/>
            <person name="Cepeda A.J."/>
            <person name="Yan W."/>
            <person name="Fan B."/>
            <person name="Jiang Y."/>
            <person name="Adhikari A."/>
            <person name="Zheng C.-J."/>
            <person name="Schuster L."/>
            <person name="Cowan T.M."/>
            <person name="Smanski M.J."/>
            <person name="Chevrette M.G."/>
            <person name="De Carvalho L.P.S."/>
            <person name="Shen B."/>
        </authorList>
    </citation>
    <scope>NUCLEOTIDE SEQUENCE [LARGE SCALE GENOMIC DNA]</scope>
    <source>
        <strain evidence="11 12">NPDC049344</strain>
    </source>
</reference>
<feature type="transmembrane region" description="Helical" evidence="10">
    <location>
        <begin position="429"/>
        <end position="450"/>
    </location>
</feature>
<feature type="transmembrane region" description="Helical" evidence="10">
    <location>
        <begin position="252"/>
        <end position="271"/>
    </location>
</feature>
<feature type="transmembrane region" description="Helical" evidence="10">
    <location>
        <begin position="292"/>
        <end position="317"/>
    </location>
</feature>
<keyword evidence="3" id="KW-0813">Transport</keyword>
<evidence type="ECO:0000256" key="1">
    <source>
        <dbReference type="ARBA" id="ARBA00004651"/>
    </source>
</evidence>
<keyword evidence="7 10" id="KW-1133">Transmembrane helix</keyword>
<organism evidence="11 12">
    <name type="scientific">Streptomyces kurssanovii</name>
    <dbReference type="NCBI Taxonomy" id="67312"/>
    <lineage>
        <taxon>Bacteria</taxon>
        <taxon>Bacillati</taxon>
        <taxon>Actinomycetota</taxon>
        <taxon>Actinomycetes</taxon>
        <taxon>Kitasatosporales</taxon>
        <taxon>Streptomycetaceae</taxon>
        <taxon>Streptomyces</taxon>
    </lineage>
</organism>
<keyword evidence="5 10" id="KW-0812">Transmembrane</keyword>
<evidence type="ECO:0000256" key="9">
    <source>
        <dbReference type="RuleBase" id="RU362091"/>
    </source>
</evidence>
<dbReference type="PANTHER" id="PTHR48086:SF6">
    <property type="entry name" value="CATION_ACETATE SYMPORTER ACTP"/>
    <property type="match status" value="1"/>
</dbReference>
<keyword evidence="8 10" id="KW-0472">Membrane</keyword>
<dbReference type="EMBL" id="JBFAQK010000062">
    <property type="protein sequence ID" value="MEV4684883.1"/>
    <property type="molecule type" value="Genomic_DNA"/>
</dbReference>
<dbReference type="Pfam" id="PF00474">
    <property type="entry name" value="SSF"/>
    <property type="match status" value="1"/>
</dbReference>
<sequence length="552" mass="56454">MSSDIHLVGPVAAGAGFEGRSLALVVFLAFVTVSLLLCGLAAADQDDPEHFYAGGATLGPVGGGLAVAGDYVSAATLLSTTGSVALVGADGILFAMATVASLVLVMLVLAKPLRGGGIYTLGDFLTERLADRSVRVPLGIAAIVVLFPLLVVQLAVAGKIMTSMFDLPPGALTGCTVASGTLMICYSAFGGMRGTGYIQILKTVVVVAVVVLLAGIVLNRFGWSPFSLFDAARQSSRSDSYALPGLQFGRGFAGWLDLTGFLLTLVLGAACMPHITMRLHPLRGTGNARRAAAWAVGPVAVLCTGVIVIGLGAAALVGHKNIVAADPGGNSALLMVTTALDPESGGPRHSLLFAVVACAVFITTLSTVAGITLAAASAFTRDLAGPTGVGGRGRRSMAGEVRLARWAVAVVGVLAVFVATQTVGRNPQVLLSFAFAGAASVLPPVLLFAIFRRHFTAGGVRWAVYGTLPLVAVLMAWSPAASGTPISLFPDRDFHWFPLHTPGLVTIPAGFLLALAGSGLLRRRPAAPAVPPAPPAVAPEPQDAYAEWARGR</sequence>
<feature type="transmembrane region" description="Helical" evidence="10">
    <location>
        <begin position="92"/>
        <end position="110"/>
    </location>
</feature>
<evidence type="ECO:0000256" key="10">
    <source>
        <dbReference type="SAM" id="Phobius"/>
    </source>
</evidence>
<feature type="transmembrane region" description="Helical" evidence="10">
    <location>
        <begin position="22"/>
        <end position="43"/>
    </location>
</feature>
<keyword evidence="4" id="KW-1003">Cell membrane</keyword>
<evidence type="ECO:0000313" key="11">
    <source>
        <dbReference type="EMBL" id="MEV4684883.1"/>
    </source>
</evidence>
<comment type="caution">
    <text evidence="11">The sequence shown here is derived from an EMBL/GenBank/DDBJ whole genome shotgun (WGS) entry which is preliminary data.</text>
</comment>
<evidence type="ECO:0000256" key="7">
    <source>
        <dbReference type="ARBA" id="ARBA00022989"/>
    </source>
</evidence>
<feature type="transmembrane region" description="Helical" evidence="10">
    <location>
        <begin position="462"/>
        <end position="480"/>
    </location>
</feature>
<dbReference type="InterPro" id="IPR001734">
    <property type="entry name" value="Na/solute_symporter"/>
</dbReference>
<dbReference type="InterPro" id="IPR050277">
    <property type="entry name" value="Sodium:Solute_Symporter"/>
</dbReference>
<evidence type="ECO:0000256" key="3">
    <source>
        <dbReference type="ARBA" id="ARBA00022448"/>
    </source>
</evidence>
<dbReference type="RefSeq" id="WP_364600109.1">
    <property type="nucleotide sequence ID" value="NZ_JBFAQK010000062.1"/>
</dbReference>
<evidence type="ECO:0000256" key="4">
    <source>
        <dbReference type="ARBA" id="ARBA00022475"/>
    </source>
</evidence>
<accession>A0ABV3I301</accession>
<comment type="subcellular location">
    <subcellularLocation>
        <location evidence="1">Cell membrane</location>
        <topology evidence="1">Multi-pass membrane protein</topology>
    </subcellularLocation>
</comment>
<evidence type="ECO:0000256" key="5">
    <source>
        <dbReference type="ARBA" id="ARBA00022692"/>
    </source>
</evidence>
<dbReference type="PANTHER" id="PTHR48086">
    <property type="entry name" value="SODIUM/PROLINE SYMPORTER-RELATED"/>
    <property type="match status" value="1"/>
</dbReference>
<dbReference type="InterPro" id="IPR038377">
    <property type="entry name" value="Na/Glc_symporter_sf"/>
</dbReference>
<dbReference type="Proteomes" id="UP001552521">
    <property type="component" value="Unassembled WGS sequence"/>
</dbReference>
<dbReference type="PROSITE" id="PS50283">
    <property type="entry name" value="NA_SOLUT_SYMP_3"/>
    <property type="match status" value="1"/>
</dbReference>
<feature type="transmembrane region" description="Helical" evidence="10">
    <location>
        <begin position="201"/>
        <end position="221"/>
    </location>
</feature>
<name>A0ABV3I301_9ACTN</name>
<dbReference type="Gene3D" id="1.20.1730.10">
    <property type="entry name" value="Sodium/glucose cotransporter"/>
    <property type="match status" value="1"/>
</dbReference>
<feature type="transmembrane region" description="Helical" evidence="10">
    <location>
        <begin position="500"/>
        <end position="521"/>
    </location>
</feature>